<reference evidence="2" key="1">
    <citation type="submission" date="2016-10" db="EMBL/GenBank/DDBJ databases">
        <authorList>
            <person name="Varghese N."/>
            <person name="Submissions S."/>
        </authorList>
    </citation>
    <scope>NUCLEOTIDE SEQUENCE [LARGE SCALE GENOMIC DNA]</scope>
    <source>
        <strain evidence="2">GAS369</strain>
    </source>
</reference>
<gene>
    <name evidence="1" type="ORF">SAMN05444158_1450</name>
</gene>
<accession>A0A1H1QLI7</accession>
<protein>
    <submittedName>
        <fullName evidence="1">Uncharacterized protein</fullName>
    </submittedName>
</protein>
<dbReference type="Proteomes" id="UP000243904">
    <property type="component" value="Chromosome I"/>
</dbReference>
<organism evidence="1 2">
    <name type="scientific">Bradyrhizobium canariense</name>
    <dbReference type="NCBI Taxonomy" id="255045"/>
    <lineage>
        <taxon>Bacteria</taxon>
        <taxon>Pseudomonadati</taxon>
        <taxon>Pseudomonadota</taxon>
        <taxon>Alphaproteobacteria</taxon>
        <taxon>Hyphomicrobiales</taxon>
        <taxon>Nitrobacteraceae</taxon>
        <taxon>Bradyrhizobium</taxon>
    </lineage>
</organism>
<dbReference type="EMBL" id="LT629750">
    <property type="protein sequence ID" value="SDS24328.1"/>
    <property type="molecule type" value="Genomic_DNA"/>
</dbReference>
<sequence length="136" mass="15321">MVGKWRAALVRQLLTPAPDVNSVKWKQAALARGEHVYTDVKPGRIERAIAGDLAFLAAHPTRRSNSKGMARNREFKEAMRQRIREIAASRDLSDEEIKPVLKLKHQEIARFTEAHGVNLGWLLEGTGRIFKSGTPR</sequence>
<dbReference type="AlphaFoldDB" id="A0A1H1QLI7"/>
<keyword evidence="2" id="KW-1185">Reference proteome</keyword>
<evidence type="ECO:0000313" key="2">
    <source>
        <dbReference type="Proteomes" id="UP000243904"/>
    </source>
</evidence>
<name>A0A1H1QLI7_9BRAD</name>
<proteinExistence type="predicted"/>
<evidence type="ECO:0000313" key="1">
    <source>
        <dbReference type="EMBL" id="SDS24328.1"/>
    </source>
</evidence>